<protein>
    <recommendedName>
        <fullName evidence="5">Replication-associated protein</fullName>
    </recommendedName>
</protein>
<gene>
    <name evidence="2" type="ORF">KQP761_LOCUS30569</name>
    <name evidence="3" type="ORF">XDN619_LOCUS30483</name>
</gene>
<evidence type="ECO:0000313" key="4">
    <source>
        <dbReference type="Proteomes" id="UP000663834"/>
    </source>
</evidence>
<feature type="region of interest" description="Disordered" evidence="1">
    <location>
        <begin position="518"/>
        <end position="558"/>
    </location>
</feature>
<reference evidence="2" key="1">
    <citation type="submission" date="2021-02" db="EMBL/GenBank/DDBJ databases">
        <authorList>
            <person name="Nowell W R."/>
        </authorList>
    </citation>
    <scope>NUCLEOTIDE SEQUENCE</scope>
</reference>
<dbReference type="EMBL" id="CAJNOW010017037">
    <property type="protein sequence ID" value="CAF1654105.1"/>
    <property type="molecule type" value="Genomic_DNA"/>
</dbReference>
<evidence type="ECO:0000313" key="2">
    <source>
        <dbReference type="EMBL" id="CAF1654105.1"/>
    </source>
</evidence>
<dbReference type="Proteomes" id="UP000663834">
    <property type="component" value="Unassembled WGS sequence"/>
</dbReference>
<evidence type="ECO:0000256" key="1">
    <source>
        <dbReference type="SAM" id="MobiDB-lite"/>
    </source>
</evidence>
<sequence length="580" mass="66852">MSIDMVNDSESNIDIESEYDPIEDSLSDIESTFSCTTHTDTVASTTSISSGSTTSTTINNNSFSRPYPPVCRKGIVHEHDKPYFEFGHLSAEFIANDQGFRLPVTYQPYVPRVKGSKIDKFNSIKMAISGFSLKSKEDVHGFILTKFKKEKLRYLCVAKELGSIDTIRRIHIQIIKWKKTTTYGHFVDEFVGKFLPFCDCYVKTNCQCEYQVTDSATAWNEYMKKEFNFIEYGLFHGSNDHGATKQWPETTGKEKLNTITNELAAKAFKKSRTDVSKAALYLTKKAPKQCLTGLSRFQSQLELHHTLYQFKRQEHLAFTKKYCWPDSFLSCTFKLKNDMNKWLVCEFINSDRPLTLILIGGTGTGKTTFALNLPGIVNHYRGHWSRIRWNNKATYIVIDDVPWDKFEDRGFPAHKDLLTGQEYVSAEEKGSKPKAIATKMPAIVLLNPEDARSLLNPSTDEERASLKYWQQRAYIRVMGPDEYFYEPKYVDLSADDKIYTVDDVPIFQKQRRLWHESQEKKRKSMVVEQEDSVETRSETMTLSSVIEEEEQPPLKQQREEQITLGNLGTPEYTYDAWAFL</sequence>
<dbReference type="EMBL" id="CAJNRG010015094">
    <property type="protein sequence ID" value="CAF2161606.1"/>
    <property type="molecule type" value="Genomic_DNA"/>
</dbReference>
<proteinExistence type="predicted"/>
<organism evidence="2 4">
    <name type="scientific">Rotaria magnacalcarata</name>
    <dbReference type="NCBI Taxonomy" id="392030"/>
    <lineage>
        <taxon>Eukaryota</taxon>
        <taxon>Metazoa</taxon>
        <taxon>Spiralia</taxon>
        <taxon>Gnathifera</taxon>
        <taxon>Rotifera</taxon>
        <taxon>Eurotatoria</taxon>
        <taxon>Bdelloidea</taxon>
        <taxon>Philodinida</taxon>
        <taxon>Philodinidae</taxon>
        <taxon>Rotaria</taxon>
    </lineage>
</organism>
<evidence type="ECO:0000313" key="3">
    <source>
        <dbReference type="EMBL" id="CAF2161606.1"/>
    </source>
</evidence>
<accession>A0A816EUT4</accession>
<dbReference type="AlphaFoldDB" id="A0A816EUT4"/>
<evidence type="ECO:0008006" key="5">
    <source>
        <dbReference type="Google" id="ProtNLM"/>
    </source>
</evidence>
<comment type="caution">
    <text evidence="2">The sequence shown here is derived from an EMBL/GenBank/DDBJ whole genome shotgun (WGS) entry which is preliminary data.</text>
</comment>
<name>A0A816EUT4_9BILA</name>
<dbReference type="Proteomes" id="UP000663887">
    <property type="component" value="Unassembled WGS sequence"/>
</dbReference>